<dbReference type="EMBL" id="CP037421">
    <property type="protein sequence ID" value="QDT26445.1"/>
    <property type="molecule type" value="Genomic_DNA"/>
</dbReference>
<evidence type="ECO:0000313" key="2">
    <source>
        <dbReference type="EMBL" id="QDT25111.1"/>
    </source>
</evidence>
<reference evidence="4 14" key="1">
    <citation type="submission" date="2019-03" db="EMBL/GenBank/DDBJ databases">
        <title>Deep-cultivation of Planctomycetes and their phenomic and genomic characterization uncovers novel biology.</title>
        <authorList>
            <person name="Wiegand S."/>
            <person name="Jogler M."/>
            <person name="Boedeker C."/>
            <person name="Pinto D."/>
            <person name="Vollmers J."/>
            <person name="Rivas-Marin E."/>
            <person name="Kohn T."/>
            <person name="Peeters S.H."/>
            <person name="Heuer A."/>
            <person name="Rast P."/>
            <person name="Oberbeckmann S."/>
            <person name="Bunk B."/>
            <person name="Jeske O."/>
            <person name="Meyerdierks A."/>
            <person name="Storesund J.E."/>
            <person name="Kallscheuer N."/>
            <person name="Luecker S."/>
            <person name="Lage O.M."/>
            <person name="Pohl T."/>
            <person name="Merkel B.J."/>
            <person name="Hornburger P."/>
            <person name="Mueller R.-W."/>
            <person name="Bruemmer F."/>
            <person name="Labrenz M."/>
            <person name="Spormann A.M."/>
            <person name="Op den Camp H."/>
            <person name="Overmann J."/>
            <person name="Amann R."/>
            <person name="Jetten M.S.M."/>
            <person name="Mascher T."/>
            <person name="Medema M.H."/>
            <person name="Devos D.P."/>
            <person name="Kaster A.-K."/>
            <person name="Ovreas L."/>
            <person name="Rohde M."/>
            <person name="Galperin M.Y."/>
            <person name="Jogler C."/>
        </authorList>
    </citation>
    <scope>NUCLEOTIDE SEQUENCE [LARGE SCALE GENOMIC DNA]</scope>
    <source>
        <strain evidence="4 14">Enr10</strain>
    </source>
</reference>
<dbReference type="NCBIfam" id="NF033539">
    <property type="entry name" value="transpos_IS1380"/>
    <property type="match status" value="1"/>
</dbReference>
<proteinExistence type="predicted"/>
<dbReference type="EMBL" id="CP037421">
    <property type="protein sequence ID" value="QDT30670.1"/>
    <property type="molecule type" value="Genomic_DNA"/>
</dbReference>
<evidence type="ECO:0000313" key="4">
    <source>
        <dbReference type="EMBL" id="QDT26445.1"/>
    </source>
</evidence>
<evidence type="ECO:0000259" key="1">
    <source>
        <dbReference type="Pfam" id="PF13701"/>
    </source>
</evidence>
<dbReference type="EMBL" id="CP037421">
    <property type="protein sequence ID" value="QDT27882.1"/>
    <property type="molecule type" value="Genomic_DNA"/>
</dbReference>
<feature type="domain" description="Transposase DDE" evidence="1">
    <location>
        <begin position="11"/>
        <end position="441"/>
    </location>
</feature>
<accession>A0A518A138</accession>
<evidence type="ECO:0000313" key="13">
    <source>
        <dbReference type="EMBL" id="QDT30670.1"/>
    </source>
</evidence>
<dbReference type="EMBL" id="CP037421">
    <property type="protein sequence ID" value="QDT25111.1"/>
    <property type="molecule type" value="Genomic_DNA"/>
</dbReference>
<evidence type="ECO:0000313" key="14">
    <source>
        <dbReference type="Proteomes" id="UP000315647"/>
    </source>
</evidence>
<evidence type="ECO:0000313" key="9">
    <source>
        <dbReference type="EMBL" id="QDT28409.1"/>
    </source>
</evidence>
<accession>A0A517Q487</accession>
<dbReference type="EMBL" id="CP037421">
    <property type="protein sequence ID" value="QDT27835.1"/>
    <property type="molecule type" value="Genomic_DNA"/>
</dbReference>
<evidence type="ECO:0000313" key="11">
    <source>
        <dbReference type="EMBL" id="QDT29905.1"/>
    </source>
</evidence>
<dbReference type="EMBL" id="CP037421">
    <property type="protein sequence ID" value="QDT28617.1"/>
    <property type="molecule type" value="Genomic_DNA"/>
</dbReference>
<dbReference type="RefSeq" id="WP_145104163.1">
    <property type="nucleotide sequence ID" value="NZ_CP036277.1"/>
</dbReference>
<evidence type="ECO:0000313" key="7">
    <source>
        <dbReference type="EMBL" id="QDT27882.1"/>
    </source>
</evidence>
<evidence type="ECO:0000313" key="12">
    <source>
        <dbReference type="EMBL" id="QDT30163.1"/>
    </source>
</evidence>
<dbReference type="EMBL" id="CP037421">
    <property type="protein sequence ID" value="QDT27659.1"/>
    <property type="molecule type" value="Genomic_DNA"/>
</dbReference>
<dbReference type="Proteomes" id="UP000315647">
    <property type="component" value="Chromosome"/>
</dbReference>
<evidence type="ECO:0000313" key="5">
    <source>
        <dbReference type="EMBL" id="QDT27659.1"/>
    </source>
</evidence>
<gene>
    <name evidence="2" type="ORF">Enr10x_04050</name>
    <name evidence="3" type="ORF">Enr10x_12480</name>
    <name evidence="4" type="ORF">Enr10x_17490</name>
    <name evidence="5" type="ORF">Enr10x_29770</name>
    <name evidence="6" type="ORF">Enr10x_31690</name>
    <name evidence="7" type="ORF">Enr10x_32180</name>
    <name evidence="8" type="ORF">Enr10x_36880</name>
    <name evidence="9" type="ORF">Enr10x_37510</name>
    <name evidence="10" type="ORF">Enr10x_39610</name>
    <name evidence="11" type="ORF">Enr10x_52620</name>
    <name evidence="12" type="ORF">Enr10x_55230</name>
    <name evidence="13" type="ORF">Enr10x_60380</name>
</gene>
<evidence type="ECO:0000313" key="10">
    <source>
        <dbReference type="EMBL" id="QDT28617.1"/>
    </source>
</evidence>
<protein>
    <submittedName>
        <fullName evidence="4">Transposase DDE domain protein</fullName>
    </submittedName>
</protein>
<evidence type="ECO:0000313" key="6">
    <source>
        <dbReference type="EMBL" id="QDT27835.1"/>
    </source>
</evidence>
<organism evidence="4 14">
    <name type="scientific">Gimesia panareensis</name>
    <dbReference type="NCBI Taxonomy" id="2527978"/>
    <lineage>
        <taxon>Bacteria</taxon>
        <taxon>Pseudomonadati</taxon>
        <taxon>Planctomycetota</taxon>
        <taxon>Planctomycetia</taxon>
        <taxon>Planctomycetales</taxon>
        <taxon>Planctomycetaceae</taxon>
        <taxon>Gimesia</taxon>
    </lineage>
</organism>
<dbReference type="EMBL" id="CP037421">
    <property type="protein sequence ID" value="QDT30163.1"/>
    <property type="molecule type" value="Genomic_DNA"/>
</dbReference>
<evidence type="ECO:0000313" key="8">
    <source>
        <dbReference type="EMBL" id="QDT28346.1"/>
    </source>
</evidence>
<sequence length="456" mass="52320">MGDSQNQDLRVSFDSRLKLKFCGSQVTTDAGLLAYRELDAALGLTEMGGDVLSDSRPGRNKQHQLVPLLRQSIYSRLAGYEDVNDAERLCVDPVLRHVVGGRASQPDKQAASSSEVGRFETQILSTQRNLTALMKLSGRWINNLHRRRPLKELILDLDSSVSETYGRQQGAAYNGHFACLCYHPLFLFNQHGDLEYAMLRRGNKASAKYWRKVLLPVIERYRHLDIPKFFRGDAAFAIPALYRVLEKADYRYAIRLKANAVLEREISHLLTRPVGRPSHKPKVCYHSFQYQAKSWQRSRRVVAKVEWHAGELFPRVGFIVTNLNQHSKNVVKFYNGRGTAEQWIKEGKNAVRWTKLSCRTFKDNQARLQLFALAYNLGNFLRRLALPKPIQNWSLTTLREKLVKVGAKVTRHAKYVFFQLAEVAVPRRLFAAILDRIARLAIPPPVTHDVKRKYIK</sequence>
<dbReference type="InterPro" id="IPR047960">
    <property type="entry name" value="Transpos_IS1380"/>
</dbReference>
<dbReference type="EMBL" id="CP037421">
    <property type="protein sequence ID" value="QDT25950.1"/>
    <property type="molecule type" value="Genomic_DNA"/>
</dbReference>
<evidence type="ECO:0000313" key="3">
    <source>
        <dbReference type="EMBL" id="QDT25950.1"/>
    </source>
</evidence>
<name>A0A517Q487_9PLAN</name>
<dbReference type="InterPro" id="IPR025668">
    <property type="entry name" value="Tnp_DDE_dom"/>
</dbReference>
<keyword evidence="14" id="KW-1185">Reference proteome</keyword>
<dbReference type="AlphaFoldDB" id="A0A517Q487"/>
<dbReference type="EMBL" id="CP037421">
    <property type="protein sequence ID" value="QDT28346.1"/>
    <property type="molecule type" value="Genomic_DNA"/>
</dbReference>
<dbReference type="Pfam" id="PF13701">
    <property type="entry name" value="DDE_Tnp_1_4"/>
    <property type="match status" value="1"/>
</dbReference>
<dbReference type="EMBL" id="CP037421">
    <property type="protein sequence ID" value="QDT28409.1"/>
    <property type="molecule type" value="Genomic_DNA"/>
</dbReference>
<dbReference type="EMBL" id="CP037421">
    <property type="protein sequence ID" value="QDT29905.1"/>
    <property type="molecule type" value="Genomic_DNA"/>
</dbReference>